<evidence type="ECO:0000313" key="14">
    <source>
        <dbReference type="EMBL" id="MFI7443028.1"/>
    </source>
</evidence>
<dbReference type="NCBIfam" id="TIGR01139">
    <property type="entry name" value="cysK"/>
    <property type="match status" value="1"/>
</dbReference>
<dbReference type="RefSeq" id="WP_397023078.1">
    <property type="nucleotide sequence ID" value="NZ_JBITMB010000005.1"/>
</dbReference>
<evidence type="ECO:0000256" key="10">
    <source>
        <dbReference type="ARBA" id="ARBA00047931"/>
    </source>
</evidence>
<protein>
    <recommendedName>
        <fullName evidence="12">Cysteine synthase</fullName>
        <ecNumber evidence="12">2.5.1.47</ecNumber>
    </recommendedName>
</protein>
<comment type="cofactor">
    <cofactor evidence="1 12">
        <name>pyridoxal 5'-phosphate</name>
        <dbReference type="ChEBI" id="CHEBI:597326"/>
    </cofactor>
</comment>
<dbReference type="EC" id="2.5.1.47" evidence="12"/>
<dbReference type="NCBIfam" id="TIGR01136">
    <property type="entry name" value="cysKM"/>
    <property type="match status" value="1"/>
</dbReference>
<dbReference type="Gene3D" id="1.10.3130.10">
    <property type="entry name" value="serine acetyltransferase, domain 1"/>
    <property type="match status" value="1"/>
</dbReference>
<evidence type="ECO:0000256" key="6">
    <source>
        <dbReference type="ARBA" id="ARBA00022679"/>
    </source>
</evidence>
<evidence type="ECO:0000256" key="3">
    <source>
        <dbReference type="ARBA" id="ARBA00007103"/>
    </source>
</evidence>
<dbReference type="InterPro" id="IPR045304">
    <property type="entry name" value="LbH_SAT"/>
</dbReference>
<dbReference type="Proteomes" id="UP001612928">
    <property type="component" value="Unassembled WGS sequence"/>
</dbReference>
<dbReference type="CDD" id="cd03354">
    <property type="entry name" value="LbH_SAT"/>
    <property type="match status" value="1"/>
</dbReference>
<dbReference type="InterPro" id="IPR001926">
    <property type="entry name" value="TrpB-like_PALP"/>
</dbReference>
<name>A0ABW8A8C2_9ACTN</name>
<evidence type="ECO:0000256" key="9">
    <source>
        <dbReference type="ARBA" id="ARBA00023192"/>
    </source>
</evidence>
<dbReference type="PROSITE" id="PS00901">
    <property type="entry name" value="CYS_SYNTHASE"/>
    <property type="match status" value="1"/>
</dbReference>
<evidence type="ECO:0000313" key="15">
    <source>
        <dbReference type="Proteomes" id="UP001612928"/>
    </source>
</evidence>
<evidence type="ECO:0000259" key="13">
    <source>
        <dbReference type="Pfam" id="PF00291"/>
    </source>
</evidence>
<keyword evidence="8 12" id="KW-0663">Pyridoxal phosphate</keyword>
<evidence type="ECO:0000256" key="12">
    <source>
        <dbReference type="RuleBase" id="RU003985"/>
    </source>
</evidence>
<evidence type="ECO:0000256" key="11">
    <source>
        <dbReference type="ARBA" id="ARBA00049486"/>
    </source>
</evidence>
<proteinExistence type="inferred from homology"/>
<dbReference type="InterPro" id="IPR036052">
    <property type="entry name" value="TrpB-like_PALP_sf"/>
</dbReference>
<comment type="pathway">
    <text evidence="2">Amino-acid biosynthesis; L-cysteine biosynthesis; L-cysteine from L-serine: step 1/2.</text>
</comment>
<keyword evidence="5 12" id="KW-0028">Amino-acid biosynthesis</keyword>
<dbReference type="InterPro" id="IPR011004">
    <property type="entry name" value="Trimer_LpxA-like_sf"/>
</dbReference>
<sequence length="500" mass="52851">MARPSDRPISLWTRTDITLMLDELRAAVRRDPALYGHRRLEALLYPGVWAVWTHRLTHWLHDRRVPFVPRLISQLARTLTGIEIHPGARIGRRLFIDHGAGVVIGETAVIGDDVTLYHHVTLGGRGHRSDAKGTPRHPVIGDRVTVGVGASVLGRVHVGDDASIGAHALVLADVRAGAHVHAPVTPTAIRREPVPGIHPDVLSLVGATPMVSLSRFGAGLPARLAAKLESANPGGSVKDRIARAMIEAAEDAGLLRAGSRIVEPTSGNTGIGLAMVAAAKGYRLTLTMPESMSTERRALLAAYGAELVLTPAALGMKGAIAEAERLAAEHGWFMPQQFANPANPDVHLRTTAQEIWQDTGGEIDLLVCGVGTGGTITGVGRFLREKKPEVRVVAVEPAESAVLSGRAPGPHGIQGIGAGFVPEVLDTGVYDEVVRVDVEQAREASRRLARTEGILAGVSAGAALHAASALAARPHNAGRLVVVVLPDTGERYLSTPLFTP</sequence>
<feature type="domain" description="Tryptophan synthase beta chain-like PALP" evidence="13">
    <location>
        <begin position="203"/>
        <end position="487"/>
    </location>
</feature>
<dbReference type="CDD" id="cd01561">
    <property type="entry name" value="CBS_like"/>
    <property type="match status" value="1"/>
</dbReference>
<evidence type="ECO:0000256" key="1">
    <source>
        <dbReference type="ARBA" id="ARBA00001933"/>
    </source>
</evidence>
<dbReference type="PROSITE" id="PS00101">
    <property type="entry name" value="HEXAPEP_TRANSFERASES"/>
    <property type="match status" value="1"/>
</dbReference>
<comment type="similarity">
    <text evidence="4">Belongs to the transferase hexapeptide repeat family.</text>
</comment>
<keyword evidence="15" id="KW-1185">Reference proteome</keyword>
<dbReference type="InterPro" id="IPR001451">
    <property type="entry name" value="Hexapep"/>
</dbReference>
<comment type="caution">
    <text evidence="14">The sequence shown here is derived from an EMBL/GenBank/DDBJ whole genome shotgun (WGS) entry which is preliminary data.</text>
</comment>
<keyword evidence="9 12" id="KW-0198">Cysteine biosynthesis</keyword>
<evidence type="ECO:0000256" key="8">
    <source>
        <dbReference type="ARBA" id="ARBA00022898"/>
    </source>
</evidence>
<dbReference type="InterPro" id="IPR018357">
    <property type="entry name" value="Hexapep_transf_CS"/>
</dbReference>
<dbReference type="InterPro" id="IPR053376">
    <property type="entry name" value="Serine_acetyltransferase"/>
</dbReference>
<organism evidence="14 15">
    <name type="scientific">Nonomuraea indica</name>
    <dbReference type="NCBI Taxonomy" id="1581193"/>
    <lineage>
        <taxon>Bacteria</taxon>
        <taxon>Bacillati</taxon>
        <taxon>Actinomycetota</taxon>
        <taxon>Actinomycetes</taxon>
        <taxon>Streptosporangiales</taxon>
        <taxon>Streptosporangiaceae</taxon>
        <taxon>Nonomuraea</taxon>
    </lineage>
</organism>
<dbReference type="Gene3D" id="2.160.10.10">
    <property type="entry name" value="Hexapeptide repeat proteins"/>
    <property type="match status" value="1"/>
</dbReference>
<comment type="catalytic activity">
    <reaction evidence="10 12">
        <text>O-acetyl-L-serine + hydrogen sulfide = L-cysteine + acetate</text>
        <dbReference type="Rhea" id="RHEA:14829"/>
        <dbReference type="ChEBI" id="CHEBI:29919"/>
        <dbReference type="ChEBI" id="CHEBI:30089"/>
        <dbReference type="ChEBI" id="CHEBI:35235"/>
        <dbReference type="ChEBI" id="CHEBI:58340"/>
        <dbReference type="EC" id="2.5.1.47"/>
    </reaction>
</comment>
<keyword evidence="7" id="KW-0677">Repeat</keyword>
<evidence type="ECO:0000256" key="4">
    <source>
        <dbReference type="ARBA" id="ARBA00007274"/>
    </source>
</evidence>
<dbReference type="SUPFAM" id="SSF51161">
    <property type="entry name" value="Trimeric LpxA-like enzymes"/>
    <property type="match status" value="1"/>
</dbReference>
<accession>A0ABW8A8C2</accession>
<evidence type="ECO:0000256" key="7">
    <source>
        <dbReference type="ARBA" id="ARBA00022737"/>
    </source>
</evidence>
<dbReference type="PANTHER" id="PTHR10314">
    <property type="entry name" value="CYSTATHIONINE BETA-SYNTHASE"/>
    <property type="match status" value="1"/>
</dbReference>
<dbReference type="InterPro" id="IPR001216">
    <property type="entry name" value="P-phosphate_BS"/>
</dbReference>
<dbReference type="InterPro" id="IPR042122">
    <property type="entry name" value="Ser_AcTrfase_N_sf"/>
</dbReference>
<evidence type="ECO:0000256" key="5">
    <source>
        <dbReference type="ARBA" id="ARBA00022605"/>
    </source>
</evidence>
<dbReference type="Pfam" id="PF00291">
    <property type="entry name" value="PALP"/>
    <property type="match status" value="1"/>
</dbReference>
<reference evidence="14 15" key="1">
    <citation type="submission" date="2024-10" db="EMBL/GenBank/DDBJ databases">
        <title>The Natural Products Discovery Center: Release of the First 8490 Sequenced Strains for Exploring Actinobacteria Biosynthetic Diversity.</title>
        <authorList>
            <person name="Kalkreuter E."/>
            <person name="Kautsar S.A."/>
            <person name="Yang D."/>
            <person name="Bader C.D."/>
            <person name="Teijaro C.N."/>
            <person name="Fluegel L."/>
            <person name="Davis C.M."/>
            <person name="Simpson J.R."/>
            <person name="Lauterbach L."/>
            <person name="Steele A.D."/>
            <person name="Gui C."/>
            <person name="Meng S."/>
            <person name="Li G."/>
            <person name="Viehrig K."/>
            <person name="Ye F."/>
            <person name="Su P."/>
            <person name="Kiefer A.F."/>
            <person name="Nichols A."/>
            <person name="Cepeda A.J."/>
            <person name="Yan W."/>
            <person name="Fan B."/>
            <person name="Jiang Y."/>
            <person name="Adhikari A."/>
            <person name="Zheng C.-J."/>
            <person name="Schuster L."/>
            <person name="Cowan T.M."/>
            <person name="Smanski M.J."/>
            <person name="Chevrette M.G."/>
            <person name="De Carvalho L.P.S."/>
            <person name="Shen B."/>
        </authorList>
    </citation>
    <scope>NUCLEOTIDE SEQUENCE [LARGE SCALE GENOMIC DNA]</scope>
    <source>
        <strain evidence="14 15">NPDC049503</strain>
    </source>
</reference>
<dbReference type="GO" id="GO:0004124">
    <property type="term" value="F:cysteine synthase activity"/>
    <property type="evidence" value="ECO:0007669"/>
    <property type="project" value="UniProtKB-EC"/>
</dbReference>
<dbReference type="NCBIfam" id="NF041874">
    <property type="entry name" value="EPS_EpsC"/>
    <property type="match status" value="1"/>
</dbReference>
<dbReference type="InterPro" id="IPR005859">
    <property type="entry name" value="CysK"/>
</dbReference>
<dbReference type="EMBL" id="JBITMB010000005">
    <property type="protein sequence ID" value="MFI7443028.1"/>
    <property type="molecule type" value="Genomic_DNA"/>
</dbReference>
<dbReference type="InterPro" id="IPR005856">
    <property type="entry name" value="Cys_synth"/>
</dbReference>
<keyword evidence="6 12" id="KW-0808">Transferase</keyword>
<dbReference type="Gene3D" id="3.40.50.1100">
    <property type="match status" value="2"/>
</dbReference>
<dbReference type="SUPFAM" id="SSF53686">
    <property type="entry name" value="Tryptophan synthase beta subunit-like PLP-dependent enzymes"/>
    <property type="match status" value="1"/>
</dbReference>
<comment type="catalytic activity">
    <reaction evidence="11">
        <text>L-serine + acetyl-CoA = O-acetyl-L-serine + CoA</text>
        <dbReference type="Rhea" id="RHEA:24560"/>
        <dbReference type="ChEBI" id="CHEBI:33384"/>
        <dbReference type="ChEBI" id="CHEBI:57287"/>
        <dbReference type="ChEBI" id="CHEBI:57288"/>
        <dbReference type="ChEBI" id="CHEBI:58340"/>
        <dbReference type="EC" id="2.3.1.30"/>
    </reaction>
</comment>
<gene>
    <name evidence="14" type="primary">cysK</name>
    <name evidence="14" type="ORF">ACIBP5_23915</name>
</gene>
<evidence type="ECO:0000256" key="2">
    <source>
        <dbReference type="ARBA" id="ARBA00004876"/>
    </source>
</evidence>
<dbReference type="InterPro" id="IPR050214">
    <property type="entry name" value="Cys_Synth/Cystath_Beta-Synth"/>
</dbReference>
<dbReference type="Pfam" id="PF00132">
    <property type="entry name" value="Hexapep"/>
    <property type="match status" value="1"/>
</dbReference>
<comment type="similarity">
    <text evidence="3 12">Belongs to the cysteine synthase/cystathionine beta-synthase family.</text>
</comment>